<dbReference type="GO" id="GO:0046677">
    <property type="term" value="P:response to antibiotic"/>
    <property type="evidence" value="ECO:0007669"/>
    <property type="project" value="InterPro"/>
</dbReference>
<dbReference type="Proteomes" id="UP000011509">
    <property type="component" value="Unassembled WGS sequence"/>
</dbReference>
<evidence type="ECO:0000313" key="2">
    <source>
        <dbReference type="Proteomes" id="UP000011509"/>
    </source>
</evidence>
<dbReference type="Gene3D" id="3.40.1660.10">
    <property type="entry name" value="EreA-like (biosynthetic domain)"/>
    <property type="match status" value="1"/>
</dbReference>
<dbReference type="STRING" id="1227466.C464_16352"/>
<reference evidence="1 2" key="1">
    <citation type="journal article" date="2014" name="PLoS Genet.">
        <title>Phylogenetically driven sequencing of extremely halophilic archaea reveals strategies for static and dynamic osmo-response.</title>
        <authorList>
            <person name="Becker E.A."/>
            <person name="Seitzer P.M."/>
            <person name="Tritt A."/>
            <person name="Larsen D."/>
            <person name="Krusor M."/>
            <person name="Yao A.I."/>
            <person name="Wu D."/>
            <person name="Madern D."/>
            <person name="Eisen J.A."/>
            <person name="Darling A.E."/>
            <person name="Facciotti M.T."/>
        </authorList>
    </citation>
    <scope>NUCLEOTIDE SEQUENCE [LARGE SCALE GENOMIC DNA]</scope>
    <source>
        <strain evidence="1 2">DSM 10284</strain>
    </source>
</reference>
<name>M0E8T9_9EURY</name>
<dbReference type="AlphaFoldDB" id="M0E8T9"/>
<keyword evidence="2" id="KW-1185">Reference proteome</keyword>
<dbReference type="PANTHER" id="PTHR31299">
    <property type="entry name" value="ESTERASE, PUTATIVE (AFU_ORTHOLOGUE AFUA_1G05850)-RELATED"/>
    <property type="match status" value="1"/>
</dbReference>
<sequence>MSAVGCLLSFFHQIFISVLNIVDAMSGSKDDPVSSLSELAVPFPTAGKLTAMDFSDRFRSQLDDATIIGLGEASHGTQEFFELRFRLTRLLVEEFGVRAVGIEAGFDPLCRVAELVDAGEGDIRPLLAESDIYRPWKTEPMVNLFEWLQSFNASRPPEDRVHVYGFDMTIIEQAAAGLASYLERVDADIDASLREDLDTIMAGYSSGDERQTLLESARRVHSTLRPMLDANESAWVEADSRRAYENIRYRLHLIDRQLEAHERSHEGRMALRDETMAENVEWIRGRSTGPIVLWAANGHLNRGRHILEEWDVDVQSMGEWLARSHGEGYCPIGFGLGSGEVAALDGETEEILEYPIPDPPSESIPDVLRQVDESPFYLRVDNLHNDSSIQEWLRTQPRRHEIWGGHPDGDNPVQYLQSDLSEFDWFFFVRETSPLDHLE</sequence>
<evidence type="ECO:0000313" key="1">
    <source>
        <dbReference type="EMBL" id="ELZ43317.1"/>
    </source>
</evidence>
<dbReference type="EMBL" id="AOJL01000062">
    <property type="protein sequence ID" value="ELZ43317.1"/>
    <property type="molecule type" value="Genomic_DNA"/>
</dbReference>
<protein>
    <submittedName>
        <fullName evidence="1">Succinoglycan biosynthesis</fullName>
    </submittedName>
</protein>
<gene>
    <name evidence="1" type="ORF">C464_16352</name>
</gene>
<accession>M0E8T9</accession>
<dbReference type="SUPFAM" id="SSF159501">
    <property type="entry name" value="EreA/ChaN-like"/>
    <property type="match status" value="1"/>
</dbReference>
<dbReference type="Gene3D" id="3.30.1870.10">
    <property type="entry name" value="EreA-like, domain 2"/>
    <property type="match status" value="1"/>
</dbReference>
<dbReference type="PANTHER" id="PTHR31299:SF0">
    <property type="entry name" value="ESTERASE, PUTATIVE (AFU_ORTHOLOGUE AFUA_1G05850)-RELATED"/>
    <property type="match status" value="1"/>
</dbReference>
<organism evidence="1 2">
    <name type="scientific">Halorubrum coriense DSM 10284</name>
    <dbReference type="NCBI Taxonomy" id="1227466"/>
    <lineage>
        <taxon>Archaea</taxon>
        <taxon>Methanobacteriati</taxon>
        <taxon>Methanobacteriota</taxon>
        <taxon>Stenosarchaea group</taxon>
        <taxon>Halobacteria</taxon>
        <taxon>Halobacteriales</taxon>
        <taxon>Haloferacaceae</taxon>
        <taxon>Halorubrum</taxon>
    </lineage>
</organism>
<dbReference type="PATRIC" id="fig|1227466.3.peg.3257"/>
<dbReference type="CDD" id="cd14728">
    <property type="entry name" value="Ere-like"/>
    <property type="match status" value="1"/>
</dbReference>
<comment type="caution">
    <text evidence="1">The sequence shown here is derived from an EMBL/GenBank/DDBJ whole genome shotgun (WGS) entry which is preliminary data.</text>
</comment>
<proteinExistence type="predicted"/>
<dbReference type="InterPro" id="IPR052036">
    <property type="entry name" value="Hydrolase/PRTase-associated"/>
</dbReference>
<dbReference type="Pfam" id="PF05139">
    <property type="entry name" value="Erythro_esteras"/>
    <property type="match status" value="1"/>
</dbReference>
<dbReference type="Gene3D" id="1.20.1440.30">
    <property type="entry name" value="Biosynthetic Protein domain"/>
    <property type="match status" value="1"/>
</dbReference>
<dbReference type="InterPro" id="IPR007815">
    <property type="entry name" value="Emycin_Estase"/>
</dbReference>